<reference evidence="1" key="1">
    <citation type="submission" date="2023-07" db="EMBL/GenBank/DDBJ databases">
        <title>Sorghum-associated microbial communities from plants grown in Nebraska, USA.</title>
        <authorList>
            <person name="Schachtman D."/>
        </authorList>
    </citation>
    <scope>NUCLEOTIDE SEQUENCE</scope>
    <source>
        <strain evidence="1">2697</strain>
    </source>
</reference>
<gene>
    <name evidence="1" type="ORF">J2X78_003977</name>
</gene>
<accession>A0ACC6L1Z2</accession>
<organism evidence="1 2">
    <name type="scientific">Pedobacter africanus</name>
    <dbReference type="NCBI Taxonomy" id="151894"/>
    <lineage>
        <taxon>Bacteria</taxon>
        <taxon>Pseudomonadati</taxon>
        <taxon>Bacteroidota</taxon>
        <taxon>Sphingobacteriia</taxon>
        <taxon>Sphingobacteriales</taxon>
        <taxon>Sphingobacteriaceae</taxon>
        <taxon>Pedobacter</taxon>
    </lineage>
</organism>
<comment type="caution">
    <text evidence="1">The sequence shown here is derived from an EMBL/GenBank/DDBJ whole genome shotgun (WGS) entry which is preliminary data.</text>
</comment>
<evidence type="ECO:0000313" key="1">
    <source>
        <dbReference type="EMBL" id="MDR6785392.1"/>
    </source>
</evidence>
<keyword evidence="2" id="KW-1185">Reference proteome</keyword>
<evidence type="ECO:0000313" key="2">
    <source>
        <dbReference type="Proteomes" id="UP001246858"/>
    </source>
</evidence>
<name>A0ACC6L1Z2_9SPHI</name>
<dbReference type="EMBL" id="JAVDTF010000004">
    <property type="protein sequence ID" value="MDR6785392.1"/>
    <property type="molecule type" value="Genomic_DNA"/>
</dbReference>
<dbReference type="Proteomes" id="UP001246858">
    <property type="component" value="Unassembled WGS sequence"/>
</dbReference>
<protein>
    <submittedName>
        <fullName evidence="1">Ferric-dicitrate binding protein FerR (Iron transport regulator)</fullName>
    </submittedName>
</protein>
<sequence length="375" mass="42454">MEQEEKINWDKLLKHLEGKNDLHQDEELNQEELEVLLLAEEINMRIKEEDPRHKFPVQEGWEELKQRYQEKNAAVKQWKLSRILTAAAIFLLIQAPVWWLVLRQGDPSVAPVSDQVQLTLANGQTVELDPGKAELLKTEGAALNGTNLVYKPETALAAKGQELHTNVLFVPKGKYTRMEMSDGTTVWLNAGSSLSYPVPFAAGKREVTLEGEAYFEVKHNAARPFIVHLKAMDVKVLGTAFSVSTFGNQVNTALDHGKISLQAGNHSLILLPGELGVYHQESGSLTKSETDLRLYTAWKDQDVYFNDNTLDEITTRLAREYNVSFIFEQESLKKLHFTVDMPKQADLNKILNNIRFSSDQVDFVNNGNVIKVKQR</sequence>
<proteinExistence type="predicted"/>